<evidence type="ECO:0000256" key="1">
    <source>
        <dbReference type="SAM" id="MobiDB-lite"/>
    </source>
</evidence>
<accession>A0AAW1FYX5</accession>
<feature type="region of interest" description="Disordered" evidence="1">
    <location>
        <begin position="1"/>
        <end position="54"/>
    </location>
</feature>
<feature type="compositionally biased region" description="Low complexity" evidence="1">
    <location>
        <begin position="187"/>
        <end position="196"/>
    </location>
</feature>
<feature type="compositionally biased region" description="Polar residues" evidence="1">
    <location>
        <begin position="39"/>
        <end position="50"/>
    </location>
</feature>
<dbReference type="AlphaFoldDB" id="A0AAW1FYX5"/>
<feature type="region of interest" description="Disordered" evidence="1">
    <location>
        <begin position="150"/>
        <end position="226"/>
    </location>
</feature>
<feature type="compositionally biased region" description="Basic and acidic residues" evidence="1">
    <location>
        <begin position="391"/>
        <end position="401"/>
    </location>
</feature>
<reference evidence="2 3" key="1">
    <citation type="journal article" date="2024" name="Genome Biol. Evol.">
        <title>Chromosome-level genome assembly of the viviparous eelpout Zoarces viviparus.</title>
        <authorList>
            <person name="Fuhrmann N."/>
            <person name="Brasseur M.V."/>
            <person name="Bakowski C.E."/>
            <person name="Podsiadlowski L."/>
            <person name="Prost S."/>
            <person name="Krehenwinkel H."/>
            <person name="Mayer C."/>
        </authorList>
    </citation>
    <scope>NUCLEOTIDE SEQUENCE [LARGE SCALE GENOMIC DNA]</scope>
    <source>
        <strain evidence="2">NO-MEL_2022_Ind0_liver</strain>
    </source>
</reference>
<organism evidence="2 3">
    <name type="scientific">Zoarces viviparus</name>
    <name type="common">Viviparous eelpout</name>
    <name type="synonym">Blennius viviparus</name>
    <dbReference type="NCBI Taxonomy" id="48416"/>
    <lineage>
        <taxon>Eukaryota</taxon>
        <taxon>Metazoa</taxon>
        <taxon>Chordata</taxon>
        <taxon>Craniata</taxon>
        <taxon>Vertebrata</taxon>
        <taxon>Euteleostomi</taxon>
        <taxon>Actinopterygii</taxon>
        <taxon>Neopterygii</taxon>
        <taxon>Teleostei</taxon>
        <taxon>Neoteleostei</taxon>
        <taxon>Acanthomorphata</taxon>
        <taxon>Eupercaria</taxon>
        <taxon>Perciformes</taxon>
        <taxon>Cottioidei</taxon>
        <taxon>Zoarcales</taxon>
        <taxon>Zoarcidae</taxon>
        <taxon>Zoarcinae</taxon>
        <taxon>Zoarces</taxon>
    </lineage>
</organism>
<feature type="region of interest" description="Disordered" evidence="1">
    <location>
        <begin position="508"/>
        <end position="530"/>
    </location>
</feature>
<feature type="region of interest" description="Disordered" evidence="1">
    <location>
        <begin position="715"/>
        <end position="788"/>
    </location>
</feature>
<feature type="compositionally biased region" description="Basic and acidic residues" evidence="1">
    <location>
        <begin position="551"/>
        <end position="563"/>
    </location>
</feature>
<feature type="region of interest" description="Disordered" evidence="1">
    <location>
        <begin position="598"/>
        <end position="617"/>
    </location>
</feature>
<name>A0AAW1FYX5_ZOAVI</name>
<gene>
    <name evidence="2" type="ORF">VZT92_004657</name>
</gene>
<feature type="region of interest" description="Disordered" evidence="1">
    <location>
        <begin position="545"/>
        <end position="589"/>
    </location>
</feature>
<dbReference type="Proteomes" id="UP001488805">
    <property type="component" value="Unassembled WGS sequence"/>
</dbReference>
<keyword evidence="3" id="KW-1185">Reference proteome</keyword>
<sequence length="788" mass="87046">MAATINRPPPAHPGPNGGNPHTHSSGPTSMQQDPGLHGISQNPGPSSNPQHHVPTRPVFYVHAQPPPPFLQYQWPMPFSYNPFTGVPGMGYGMVMPPFPPPYMEAPAYILPHPQPVDYRRLLHPQVYAPSAPYQNPNQARRVHLSYTGPVREMVNSEVQTEPTRRGVGDYGEESPVVGTDSGRATASNSSSPSSSTSEKRSSAEVENYTLPGSDANDNRVKRTSASSPVKHCFDVLQPTGTKTVQARIRATLEGQQSHKDHVDQEKVHPCGDAHCNVWSVSSADSMVPVCSSSQQEEAVVQERRVSVPDILMSWGDGTPQATTLTMADKLPQNDIGTEVEHDQSVYQSPTGTTKGPAVADRAFANDAEGNLSSRDSATLFKILKMRGARIERKTESRRENESMGLIGSVRHGPPYRDDLLHSLYTSNKLPDEEQENGNETNPLEDTADIIPYQMSFNSGRMRRKMNESVWSVESLAPFIPTKEWLLQNDMFEPQVIVEMTEEAENGALSAQNNPIVKAGKERKRTRRYSSSDSVLMSDSWLIFSNPTEKLSPPEKPEPEREIDSSEMSPKQCQNMGPSQKDSPTHLPPCKIVVSTATDEDMDKNTSSEPEAKPSPNQKLLIRNEQQEKCPCSPNQEESLLLNSAAGETICSAGQLILQNGVDMEDEVSQPRNEQLCAPIADLKTAEVSPSKRHLVDCGVQCTELQEWNCNCKETGSGMGPSRRHNIKYKDKKPINGQAEGVTMKGQMQKNQKKNQWRNKGQEKQSSQQEAYNGYYGKPQGGNGRNSRY</sequence>
<feature type="compositionally biased region" description="Polar residues" evidence="1">
    <location>
        <begin position="565"/>
        <end position="581"/>
    </location>
</feature>
<dbReference type="InterPro" id="IPR053309">
    <property type="entry name" value="Balbiani_Body_Formation"/>
</dbReference>
<dbReference type="EMBL" id="JBCEZU010000023">
    <property type="protein sequence ID" value="KAK9539558.1"/>
    <property type="molecule type" value="Genomic_DNA"/>
</dbReference>
<feature type="compositionally biased region" description="Gly residues" evidence="1">
    <location>
        <begin position="778"/>
        <end position="788"/>
    </location>
</feature>
<feature type="compositionally biased region" description="Basic and acidic residues" evidence="1">
    <location>
        <begin position="602"/>
        <end position="611"/>
    </location>
</feature>
<evidence type="ECO:0000313" key="2">
    <source>
        <dbReference type="EMBL" id="KAK9539558.1"/>
    </source>
</evidence>
<proteinExistence type="predicted"/>
<feature type="region of interest" description="Disordered" evidence="1">
    <location>
        <begin position="391"/>
        <end position="420"/>
    </location>
</feature>
<comment type="caution">
    <text evidence="2">The sequence shown here is derived from an EMBL/GenBank/DDBJ whole genome shotgun (WGS) entry which is preliminary data.</text>
</comment>
<evidence type="ECO:0000313" key="3">
    <source>
        <dbReference type="Proteomes" id="UP001488805"/>
    </source>
</evidence>
<dbReference type="PANTHER" id="PTHR38654:SF1">
    <property type="entry name" value="BUCKY BALL"/>
    <property type="match status" value="1"/>
</dbReference>
<protein>
    <submittedName>
        <fullName evidence="2">Uncharacterized protein</fullName>
    </submittedName>
</protein>
<dbReference type="PANTHER" id="PTHR38654">
    <property type="entry name" value="BUCKY BALL-RELATED"/>
    <property type="match status" value="1"/>
</dbReference>